<proteinExistence type="predicted"/>
<dbReference type="RefSeq" id="XP_049149878.1">
    <property type="nucleotide sequence ID" value="XM_049292732.1"/>
</dbReference>
<protein>
    <submittedName>
        <fullName evidence="1">Uncharacterized protein</fullName>
    </submittedName>
</protein>
<organism evidence="1 2">
    <name type="scientific">Colletotrichum lupini</name>
    <dbReference type="NCBI Taxonomy" id="145971"/>
    <lineage>
        <taxon>Eukaryota</taxon>
        <taxon>Fungi</taxon>
        <taxon>Dikarya</taxon>
        <taxon>Ascomycota</taxon>
        <taxon>Pezizomycotina</taxon>
        <taxon>Sordariomycetes</taxon>
        <taxon>Hypocreomycetidae</taxon>
        <taxon>Glomerellales</taxon>
        <taxon>Glomerellaceae</taxon>
        <taxon>Colletotrichum</taxon>
        <taxon>Colletotrichum acutatum species complex</taxon>
    </lineage>
</organism>
<evidence type="ECO:0000313" key="2">
    <source>
        <dbReference type="Proteomes" id="UP000830671"/>
    </source>
</evidence>
<gene>
    <name evidence="1" type="ORF">CLUP02_13795</name>
</gene>
<reference evidence="1" key="1">
    <citation type="journal article" date="2021" name="Mol. Plant Microbe Interact.">
        <title>Complete Genome Sequence of the Plant-Pathogenic Fungus Colletotrichum lupini.</title>
        <authorList>
            <person name="Baroncelli R."/>
            <person name="Pensec F."/>
            <person name="Da Lio D."/>
            <person name="Boufleur T."/>
            <person name="Vicente I."/>
            <person name="Sarrocco S."/>
            <person name="Picot A."/>
            <person name="Baraldi E."/>
            <person name="Sukno S."/>
            <person name="Thon M."/>
            <person name="Le Floch G."/>
        </authorList>
    </citation>
    <scope>NUCLEOTIDE SEQUENCE</scope>
    <source>
        <strain evidence="1">IMI 504893</strain>
    </source>
</reference>
<dbReference type="KEGG" id="clup:CLUP02_13795"/>
<name>A0A9Q8T360_9PEZI</name>
<dbReference type="EMBL" id="CP019479">
    <property type="protein sequence ID" value="UQC88272.1"/>
    <property type="molecule type" value="Genomic_DNA"/>
</dbReference>
<dbReference type="AlphaFoldDB" id="A0A9Q8T360"/>
<keyword evidence="2" id="KW-1185">Reference proteome</keyword>
<evidence type="ECO:0000313" key="1">
    <source>
        <dbReference type="EMBL" id="UQC88272.1"/>
    </source>
</evidence>
<sequence>MRGEYQTESDMDEANSNRPIFSCAKQMAAGIRPALLRALCLCTSYSGLWSPQSGNPRPLILEELPQMDGGVAHRDEDAVFFFDFAFCSNCLI</sequence>
<dbReference type="GeneID" id="73347742"/>
<accession>A0A9Q8T360</accession>
<dbReference type="Proteomes" id="UP000830671">
    <property type="component" value="Chromosome 7"/>
</dbReference>